<evidence type="ECO:0000256" key="5">
    <source>
        <dbReference type="ARBA" id="ARBA00022801"/>
    </source>
</evidence>
<comment type="caution">
    <text evidence="15">The sequence shown here is derived from an EMBL/GenBank/DDBJ whole genome shotgun (WGS) entry which is preliminary data.</text>
</comment>
<dbReference type="Pfam" id="PF14685">
    <property type="entry name" value="PDZ_Tricorn"/>
    <property type="match status" value="1"/>
</dbReference>
<evidence type="ECO:0000256" key="11">
    <source>
        <dbReference type="SAM" id="SignalP"/>
    </source>
</evidence>
<reference evidence="15 16" key="1">
    <citation type="submission" date="2020-08" db="EMBL/GenBank/DDBJ databases">
        <title>Acidobacteriota in marine sediments use diverse sulfur dissimilation pathways.</title>
        <authorList>
            <person name="Wasmund K."/>
        </authorList>
    </citation>
    <scope>NUCLEOTIDE SEQUENCE [LARGE SCALE GENOMIC DNA]</scope>
    <source>
        <strain evidence="15">MAG AM3-A</strain>
    </source>
</reference>
<dbReference type="Proteomes" id="UP000598633">
    <property type="component" value="Unassembled WGS sequence"/>
</dbReference>
<protein>
    <recommendedName>
        <fullName evidence="7">Tricorn protease homolog</fullName>
        <ecNumber evidence="7">3.4.21.-</ecNumber>
    </recommendedName>
</protein>
<evidence type="ECO:0000259" key="13">
    <source>
        <dbReference type="Pfam" id="PF14684"/>
    </source>
</evidence>
<dbReference type="Gene3D" id="2.120.10.30">
    <property type="entry name" value="TolB, C-terminal domain"/>
    <property type="match status" value="1"/>
</dbReference>
<dbReference type="InterPro" id="IPR029414">
    <property type="entry name" value="Tricorn_PDZ"/>
</dbReference>
<dbReference type="InterPro" id="IPR036034">
    <property type="entry name" value="PDZ_sf"/>
</dbReference>
<dbReference type="SUPFAM" id="SSF50156">
    <property type="entry name" value="PDZ domain-like"/>
    <property type="match status" value="1"/>
</dbReference>
<sequence>MGFRRPARVVFIGLSLLFATVTATAAEPALWLRYPAISPDGETIAFSYRGDLWKVPATGGQATQLTVHAAYEFMPAWSPDSSKIAFASDRYGTSDVFVIPADGGTATRLTYHSASDFPSSFTPDGQNVLFFSGRLDARTMVGYPRRGAQPELYSVALAGGMPQQILTTPAIYAVWDSAGQRLIYSDEKALETDLRKHDNSSFARDVWIYDAPSGEHTRLTEFGADDRQPVWASGEEAIYYLSERGGDFNVWRLSLAGGSEPAQVTTHDTHPVRFLSASAAGDICYAWDGEIYVRPAGASDSIKLEVTVATDSRHNEAVYTNVASEISAFALSPNGKEIAFIARGEVFVTSVKHGDTRRITNTPEQERSVSFHPNGRGVLYASERNGSWNLYRTDMTDDEEPAFFLATAYEEKPVLESELETFQPYYSPDGKEVAYLEERTELKVLNIESGESRTILPGNINYSYADGDQWYEWSPDGRWFLVEFLSPTRWSDEVGLIASSGDGELINLTKSGYEDVVPRWAFKGEALYWFTDRHGERQQSGWPSKFDVYASFLTQDSWDRFHLSEAEYELLKEKEKSDKKDEDEKKDEGGEDEKGKKGKKDVEEVDEEKKDEIKLPDPVDIQIEGVEDRTLRMTLHSSRISDAQITPDGEKFLYLARFEKGFDLWVYEPRKKEVKLLAKLNAERGGDMYLDKEGKTAYILADRSLKSVEIESGKIKPVKLEAKMELDAAAEREYLFEHAWRQTREKFYVEDMGGVDWDFYREAYLRFLPYIDNNRDFADVVSELQGELNASHLGCYFEQRDPNADATSTLAFFPDPEWSGAGVTIAEIIDGGPLENADTKVKVGTVIEAIDGEKIEAGANWYALLNHKAGKLIRISLFDKDSDKRWQETVKPISQSAESELLYQRWVRSRRAEVERLSDGRLGYAHIRTMSDSRYREIFEDIFGKAVGKEAIVLDTRFNNGGNLVEALTVLLTGEVYARALPRGQKLGVEPVHRWTKPSIVVMNEGNYSDAHCFPVAYTSLGIGKTVGMQVPGTCTAVWWETLQDRSLFFGIPMVGYIDNEGDLMENKHLDPDYEVDNDPALEAVGKDQQLEKAVEVLLTEING</sequence>
<keyword evidence="5 7" id="KW-0378">Hydrolase</keyword>
<dbReference type="Gene3D" id="2.30.42.10">
    <property type="match status" value="1"/>
</dbReference>
<dbReference type="GO" id="GO:0005737">
    <property type="term" value="C:cytoplasm"/>
    <property type="evidence" value="ECO:0007669"/>
    <property type="project" value="UniProtKB-SubCell"/>
</dbReference>
<evidence type="ECO:0000256" key="9">
    <source>
        <dbReference type="PIRSR" id="PIRSR036421-3"/>
    </source>
</evidence>
<dbReference type="Gene3D" id="3.90.226.10">
    <property type="entry name" value="2-enoyl-CoA Hydratase, Chain A, domain 1"/>
    <property type="match status" value="1"/>
</dbReference>
<dbReference type="EC" id="3.4.21.-" evidence="7"/>
<dbReference type="Pfam" id="PF26549">
    <property type="entry name" value="Tricorn_N"/>
    <property type="match status" value="1"/>
</dbReference>
<dbReference type="EMBL" id="JACXWA010000009">
    <property type="protein sequence ID" value="MBD3869852.1"/>
    <property type="molecule type" value="Genomic_DNA"/>
</dbReference>
<feature type="domain" description="Tricorn protease C1" evidence="13">
    <location>
        <begin position="729"/>
        <end position="786"/>
    </location>
</feature>
<dbReference type="Pfam" id="PF26550">
    <property type="entry name" value="Tricorn_2nd"/>
    <property type="match status" value="1"/>
</dbReference>
<dbReference type="PANTHER" id="PTHR43253">
    <property type="entry name" value="TRICORN PROTEASE HOMOLOG 2-RELATED"/>
    <property type="match status" value="1"/>
</dbReference>
<dbReference type="InterPro" id="IPR011042">
    <property type="entry name" value="6-blade_b-propeller_TolB-like"/>
</dbReference>
<organism evidence="15 16">
    <name type="scientific">Candidatus Sulfomarinibacter kjeldsenii</name>
    <dbReference type="NCBI Taxonomy" id="2885994"/>
    <lineage>
        <taxon>Bacteria</taxon>
        <taxon>Pseudomonadati</taxon>
        <taxon>Acidobacteriota</taxon>
        <taxon>Thermoanaerobaculia</taxon>
        <taxon>Thermoanaerobaculales</taxon>
        <taxon>Candidatus Sulfomarinibacteraceae</taxon>
        <taxon>Candidatus Sulfomarinibacter</taxon>
    </lineage>
</organism>
<evidence type="ECO:0000256" key="4">
    <source>
        <dbReference type="ARBA" id="ARBA00022670"/>
    </source>
</evidence>
<dbReference type="Pfam" id="PF03572">
    <property type="entry name" value="Peptidase_S41"/>
    <property type="match status" value="1"/>
</dbReference>
<feature type="domain" description="Tail specific protease" evidence="12">
    <location>
        <begin position="922"/>
        <end position="1076"/>
    </location>
</feature>
<feature type="chain" id="PRO_5035305361" description="Tricorn protease homolog" evidence="11">
    <location>
        <begin position="26"/>
        <end position="1104"/>
    </location>
</feature>
<gene>
    <name evidence="15" type="ORF">IFJ97_00665</name>
</gene>
<dbReference type="InterPro" id="IPR012393">
    <property type="entry name" value="Tricorn_protease"/>
</dbReference>
<keyword evidence="4 7" id="KW-0645">Protease</keyword>
<dbReference type="Pfam" id="PF14684">
    <property type="entry name" value="Tricorn_C1"/>
    <property type="match status" value="1"/>
</dbReference>
<dbReference type="InterPro" id="IPR029045">
    <property type="entry name" value="ClpP/crotonase-like_dom_sf"/>
</dbReference>
<dbReference type="SUPFAM" id="SSF52096">
    <property type="entry name" value="ClpP/crotonase"/>
    <property type="match status" value="1"/>
</dbReference>
<feature type="active site" description="Nucleophile" evidence="8">
    <location>
        <position position="1009"/>
    </location>
</feature>
<feature type="active site" description="Charge relay system" evidence="8">
    <location>
        <position position="1066"/>
    </location>
</feature>
<feature type="compositionally biased region" description="Basic and acidic residues" evidence="10">
    <location>
        <begin position="573"/>
        <end position="595"/>
    </location>
</feature>
<feature type="site" description="Transition state stabilizer; via amide nitrogen" evidence="9">
    <location>
        <position position="1010"/>
    </location>
</feature>
<dbReference type="GO" id="GO:0008236">
    <property type="term" value="F:serine-type peptidase activity"/>
    <property type="evidence" value="ECO:0007669"/>
    <property type="project" value="UniProtKB-UniRule"/>
</dbReference>
<dbReference type="PANTHER" id="PTHR43253:SF1">
    <property type="entry name" value="TRICORN PROTEASE HOMOLOG 2-RELATED"/>
    <property type="match status" value="1"/>
</dbReference>
<dbReference type="GO" id="GO:0006508">
    <property type="term" value="P:proteolysis"/>
    <property type="evidence" value="ECO:0007669"/>
    <property type="project" value="UniProtKB-UniRule"/>
</dbReference>
<dbReference type="InterPro" id="IPR028204">
    <property type="entry name" value="Tricorn_C1"/>
</dbReference>
<evidence type="ECO:0000259" key="12">
    <source>
        <dbReference type="Pfam" id="PF03572"/>
    </source>
</evidence>
<dbReference type="AlphaFoldDB" id="A0A8J7CE59"/>
<evidence type="ECO:0000256" key="6">
    <source>
        <dbReference type="ARBA" id="ARBA00022825"/>
    </source>
</evidence>
<evidence type="ECO:0000256" key="8">
    <source>
        <dbReference type="PIRSR" id="PIRSR036421-1"/>
    </source>
</evidence>
<keyword evidence="6 7" id="KW-0720">Serine protease</keyword>
<feature type="active site" description="Charge relay system" evidence="8">
    <location>
        <position position="792"/>
    </location>
</feature>
<proteinExistence type="inferred from homology"/>
<evidence type="ECO:0000256" key="10">
    <source>
        <dbReference type="SAM" id="MobiDB-lite"/>
    </source>
</evidence>
<evidence type="ECO:0000256" key="7">
    <source>
        <dbReference type="PIRNR" id="PIRNR036421"/>
    </source>
</evidence>
<keyword evidence="3 7" id="KW-0963">Cytoplasm</keyword>
<dbReference type="Gene3D" id="3.30.750.44">
    <property type="match status" value="1"/>
</dbReference>
<evidence type="ECO:0000313" key="16">
    <source>
        <dbReference type="Proteomes" id="UP000598633"/>
    </source>
</evidence>
<dbReference type="CDD" id="cd07562">
    <property type="entry name" value="Peptidase_S41_TRI"/>
    <property type="match status" value="1"/>
</dbReference>
<evidence type="ECO:0000256" key="1">
    <source>
        <dbReference type="ARBA" id="ARBA00004496"/>
    </source>
</evidence>
<feature type="domain" description="Tricorn protease PDZ" evidence="14">
    <location>
        <begin position="832"/>
        <end position="885"/>
    </location>
</feature>
<evidence type="ECO:0000259" key="14">
    <source>
        <dbReference type="Pfam" id="PF14685"/>
    </source>
</evidence>
<accession>A0A8J7CE59</accession>
<evidence type="ECO:0000256" key="3">
    <source>
        <dbReference type="ARBA" id="ARBA00022490"/>
    </source>
</evidence>
<keyword evidence="11" id="KW-0732">Signal</keyword>
<comment type="function">
    <text evidence="7">Degrades oligopeptides.</text>
</comment>
<comment type="subcellular location">
    <subcellularLocation>
        <location evidence="1 7">Cytoplasm</location>
    </subcellularLocation>
</comment>
<evidence type="ECO:0000313" key="15">
    <source>
        <dbReference type="EMBL" id="MBD3869852.1"/>
    </source>
</evidence>
<comment type="similarity">
    <text evidence="2 7">Belongs to the peptidase S41B family.</text>
</comment>
<dbReference type="SUPFAM" id="SSF69304">
    <property type="entry name" value="Tricorn protease N-terminal domain"/>
    <property type="match status" value="2"/>
</dbReference>
<feature type="region of interest" description="Disordered" evidence="10">
    <location>
        <begin position="573"/>
        <end position="613"/>
    </location>
</feature>
<name>A0A8J7CE59_9BACT</name>
<dbReference type="InterPro" id="IPR005151">
    <property type="entry name" value="Tail-specific_protease"/>
</dbReference>
<feature type="signal peptide" evidence="11">
    <location>
        <begin position="1"/>
        <end position="25"/>
    </location>
</feature>
<evidence type="ECO:0000256" key="2">
    <source>
        <dbReference type="ARBA" id="ARBA00008524"/>
    </source>
</evidence>
<dbReference type="Gene3D" id="2.120.10.60">
    <property type="entry name" value="Tricorn protease N-terminal domain"/>
    <property type="match status" value="2"/>
</dbReference>
<dbReference type="PIRSF" id="PIRSF036421">
    <property type="entry name" value="Tricorn_protease"/>
    <property type="match status" value="1"/>
</dbReference>
<dbReference type="SUPFAM" id="SSF82171">
    <property type="entry name" value="DPP6 N-terminal domain-like"/>
    <property type="match status" value="1"/>
</dbReference>